<evidence type="ECO:0000313" key="4">
    <source>
        <dbReference type="Proteomes" id="UP000234585"/>
    </source>
</evidence>
<feature type="transmembrane region" description="Helical" evidence="2">
    <location>
        <begin position="19"/>
        <end position="37"/>
    </location>
</feature>
<protein>
    <submittedName>
        <fullName evidence="3">Uncharacterized protein</fullName>
    </submittedName>
</protein>
<organism evidence="3 4">
    <name type="scientific">Aspergillus candidus</name>
    <dbReference type="NCBI Taxonomy" id="41067"/>
    <lineage>
        <taxon>Eukaryota</taxon>
        <taxon>Fungi</taxon>
        <taxon>Dikarya</taxon>
        <taxon>Ascomycota</taxon>
        <taxon>Pezizomycotina</taxon>
        <taxon>Eurotiomycetes</taxon>
        <taxon>Eurotiomycetidae</taxon>
        <taxon>Eurotiales</taxon>
        <taxon>Aspergillaceae</taxon>
        <taxon>Aspergillus</taxon>
        <taxon>Aspergillus subgen. Circumdati</taxon>
    </lineage>
</organism>
<feature type="compositionally biased region" description="Basic and acidic residues" evidence="1">
    <location>
        <begin position="74"/>
        <end position="95"/>
    </location>
</feature>
<sequence length="419" mass="47244">MEGEAEVLVVEASVRTTRVQPVIVPVLIFLCIYFAFYRNREIRQIILNGPILYRAYLNELRRLREEERRRRAERRAQRLQERHDGAGPDNEHDPDGVMANPQTDWVLLDDWGDVIDFPAMEPQSSNKKPPPAHDDSDISMELLGDTLETLDIPVLQPELSNDHPYNNTKFQLNTAAPSITVPWDGKIHWVMKNSLPFADRTSVRPLTAPGRYEPGPGTKDAYRCVVIENLPVAVSMEEILPLLGGETDSAFLLDTAPITGFQSALVIFLQQSDAENFACTFKDGLPLGPVRAKVVPVPTPTSPLSVLHQRLVDKMGYTRTVRVSGTSPALTRMVRHYLSRDCYYLLVENIAEVIGADEVHIRFRSIKGCVQAYSDLRTHPRFMDCQFDFLKHWQFETVSVASTSSDHANGHLPGFVNVD</sequence>
<keyword evidence="2" id="KW-0812">Transmembrane</keyword>
<dbReference type="OrthoDB" id="5244622at2759"/>
<keyword evidence="2" id="KW-0472">Membrane</keyword>
<feature type="region of interest" description="Disordered" evidence="1">
    <location>
        <begin position="74"/>
        <end position="99"/>
    </location>
</feature>
<dbReference type="Proteomes" id="UP000234585">
    <property type="component" value="Unassembled WGS sequence"/>
</dbReference>
<evidence type="ECO:0000313" key="3">
    <source>
        <dbReference type="EMBL" id="PLB41585.1"/>
    </source>
</evidence>
<accession>A0A2I2FLS5</accession>
<reference evidence="3 4" key="1">
    <citation type="submission" date="2017-12" db="EMBL/GenBank/DDBJ databases">
        <authorList>
            <consortium name="DOE Joint Genome Institute"/>
            <person name="Haridas S."/>
            <person name="Kjaerbolling I."/>
            <person name="Vesth T.C."/>
            <person name="Frisvad J.C."/>
            <person name="Nybo J.L."/>
            <person name="Theobald S."/>
            <person name="Kuo A."/>
            <person name="Bowyer P."/>
            <person name="Matsuda Y."/>
            <person name="Mondo S."/>
            <person name="Lyhne E.K."/>
            <person name="Kogle M.E."/>
            <person name="Clum A."/>
            <person name="Lipzen A."/>
            <person name="Salamov A."/>
            <person name="Ngan C.Y."/>
            <person name="Daum C."/>
            <person name="Chiniquy J."/>
            <person name="Barry K."/>
            <person name="LaButti K."/>
            <person name="Simmons B.A."/>
            <person name="Magnuson J.K."/>
            <person name="Mortensen U.H."/>
            <person name="Larsen T.O."/>
            <person name="Grigoriev I.V."/>
            <person name="Baker S.E."/>
            <person name="Andersen M.R."/>
            <person name="Nordberg H.P."/>
            <person name="Cantor M.N."/>
            <person name="Hua S.X."/>
        </authorList>
    </citation>
    <scope>NUCLEOTIDE SEQUENCE [LARGE SCALE GENOMIC DNA]</scope>
    <source>
        <strain evidence="3 4">CBS 102.13</strain>
    </source>
</reference>
<dbReference type="EMBL" id="KZ559120">
    <property type="protein sequence ID" value="PLB41585.1"/>
    <property type="molecule type" value="Genomic_DNA"/>
</dbReference>
<feature type="region of interest" description="Disordered" evidence="1">
    <location>
        <begin position="118"/>
        <end position="138"/>
    </location>
</feature>
<evidence type="ECO:0000256" key="1">
    <source>
        <dbReference type="SAM" id="MobiDB-lite"/>
    </source>
</evidence>
<dbReference type="AlphaFoldDB" id="A0A2I2FLS5"/>
<evidence type="ECO:0000256" key="2">
    <source>
        <dbReference type="SAM" id="Phobius"/>
    </source>
</evidence>
<proteinExistence type="predicted"/>
<keyword evidence="2" id="KW-1133">Transmembrane helix</keyword>
<dbReference type="RefSeq" id="XP_024675597.1">
    <property type="nucleotide sequence ID" value="XM_024815876.1"/>
</dbReference>
<dbReference type="GeneID" id="36523036"/>
<keyword evidence="4" id="KW-1185">Reference proteome</keyword>
<gene>
    <name evidence="3" type="ORF">BDW47DRAFT_122627</name>
</gene>
<name>A0A2I2FLS5_ASPCN</name>